<accession>A0A1H6WD21</accession>
<protein>
    <submittedName>
        <fullName evidence="2">Uncharacterized conserved protein YbjT, contains NAD(P)-binding and DUF2867 domains</fullName>
    </submittedName>
</protein>
<dbReference type="Gene3D" id="3.90.25.10">
    <property type="entry name" value="UDP-galactose 4-epimerase, domain 1"/>
    <property type="match status" value="1"/>
</dbReference>
<evidence type="ECO:0000313" key="2">
    <source>
        <dbReference type="EMBL" id="SEJ14929.1"/>
    </source>
</evidence>
<dbReference type="Proteomes" id="UP000198866">
    <property type="component" value="Unassembled WGS sequence"/>
</dbReference>
<feature type="domain" description="NAD(P)-binding" evidence="1">
    <location>
        <begin position="6"/>
        <end position="112"/>
    </location>
</feature>
<gene>
    <name evidence="2" type="ORF">SAMN05192539_100769</name>
</gene>
<dbReference type="STRING" id="667676.SAMN05192539_100769"/>
<dbReference type="SUPFAM" id="SSF51735">
    <property type="entry name" value="NAD(P)-binding Rossmann-fold domains"/>
    <property type="match status" value="1"/>
</dbReference>
<keyword evidence="3" id="KW-1185">Reference proteome</keyword>
<evidence type="ECO:0000259" key="1">
    <source>
        <dbReference type="Pfam" id="PF13460"/>
    </source>
</evidence>
<dbReference type="AlphaFoldDB" id="A0A1H6WD21"/>
<reference evidence="3" key="1">
    <citation type="submission" date="2016-10" db="EMBL/GenBank/DDBJ databases">
        <authorList>
            <person name="Varghese N."/>
            <person name="Submissions S."/>
        </authorList>
    </citation>
    <scope>NUCLEOTIDE SEQUENCE [LARGE SCALE GENOMIC DNA]</scope>
    <source>
        <strain evidence="3">LMG 26031</strain>
    </source>
</reference>
<organism evidence="2 3">
    <name type="scientific">Paraburkholderia diazotrophica</name>
    <dbReference type="NCBI Taxonomy" id="667676"/>
    <lineage>
        <taxon>Bacteria</taxon>
        <taxon>Pseudomonadati</taxon>
        <taxon>Pseudomonadota</taxon>
        <taxon>Betaproteobacteria</taxon>
        <taxon>Burkholderiales</taxon>
        <taxon>Burkholderiaceae</taxon>
        <taxon>Paraburkholderia</taxon>
    </lineage>
</organism>
<dbReference type="Gene3D" id="3.40.50.720">
    <property type="entry name" value="NAD(P)-binding Rossmann-like Domain"/>
    <property type="match status" value="1"/>
</dbReference>
<dbReference type="InterPro" id="IPR051604">
    <property type="entry name" value="Ergot_Alk_Oxidoreductase"/>
</dbReference>
<dbReference type="InterPro" id="IPR016040">
    <property type="entry name" value="NAD(P)-bd_dom"/>
</dbReference>
<dbReference type="PANTHER" id="PTHR43162">
    <property type="match status" value="1"/>
</dbReference>
<proteinExistence type="predicted"/>
<name>A0A1H6WD21_9BURK</name>
<dbReference type="PANTHER" id="PTHR43162:SF1">
    <property type="entry name" value="PRESTALK A DIFFERENTIATION PROTEIN A"/>
    <property type="match status" value="1"/>
</dbReference>
<dbReference type="RefSeq" id="WP_090865297.1">
    <property type="nucleotide sequence ID" value="NZ_FNYE01000007.1"/>
</dbReference>
<dbReference type="EMBL" id="FNYE01000007">
    <property type="protein sequence ID" value="SEJ14929.1"/>
    <property type="molecule type" value="Genomic_DNA"/>
</dbReference>
<sequence length="295" mass="31266">MFVIFGAAGNVGRTAATALRHAGHAVRAVVRNPAQREALERLGCEVVLGDLMDEASVTRALVGARGVQMLCPVPHRDPDPAGTMRRTVDVAARALREHPEVHVVALSDYGAELDTGTGITLLFHHLETAFRDAVPRLTLLRSAEHMQNWARVLPAALSTGLLPSLHHPVDRAFPSVSAHDVGVLAAQLQIDGHAGDAVRVVSVEGPRRYDANGVASALSGVAGRTIVARALPRSDWTATLLRAGLNANHAQLIVDLYDAQNAGRIDAEAGAGERHFGRTELHEVFAALVSAIGAR</sequence>
<dbReference type="Pfam" id="PF13460">
    <property type="entry name" value="NAD_binding_10"/>
    <property type="match status" value="1"/>
</dbReference>
<dbReference type="OrthoDB" id="8945220at2"/>
<dbReference type="InterPro" id="IPR036291">
    <property type="entry name" value="NAD(P)-bd_dom_sf"/>
</dbReference>
<evidence type="ECO:0000313" key="3">
    <source>
        <dbReference type="Proteomes" id="UP000198866"/>
    </source>
</evidence>